<dbReference type="InterPro" id="IPR000045">
    <property type="entry name" value="Prepilin_IV_endopep_pep"/>
</dbReference>
<evidence type="ECO:0000256" key="4">
    <source>
        <dbReference type="ARBA" id="ARBA00022692"/>
    </source>
</evidence>
<keyword evidence="6 7" id="KW-0472">Membrane</keyword>
<evidence type="ECO:0000256" key="7">
    <source>
        <dbReference type="SAM" id="Phobius"/>
    </source>
</evidence>
<feature type="transmembrane region" description="Helical" evidence="7">
    <location>
        <begin position="125"/>
        <end position="158"/>
    </location>
</feature>
<keyword evidence="3" id="KW-1003">Cell membrane</keyword>
<evidence type="ECO:0000256" key="3">
    <source>
        <dbReference type="ARBA" id="ARBA00022475"/>
    </source>
</evidence>
<dbReference type="PANTHER" id="PTHR30487:SF0">
    <property type="entry name" value="PREPILIN LEADER PEPTIDASE_N-METHYLTRANSFERASE-RELATED"/>
    <property type="match status" value="1"/>
</dbReference>
<keyword evidence="4 7" id="KW-0812">Transmembrane</keyword>
<dbReference type="PANTHER" id="PTHR30487">
    <property type="entry name" value="TYPE 4 PREPILIN-LIKE PROTEINS LEADER PEPTIDE-PROCESSING ENZYME"/>
    <property type="match status" value="1"/>
</dbReference>
<dbReference type="GO" id="GO:0006465">
    <property type="term" value="P:signal peptide processing"/>
    <property type="evidence" value="ECO:0007669"/>
    <property type="project" value="TreeGrafter"/>
</dbReference>
<evidence type="ECO:0000256" key="5">
    <source>
        <dbReference type="ARBA" id="ARBA00022989"/>
    </source>
</evidence>
<dbReference type="STRING" id="1123382.SAMN02745221_00708"/>
<gene>
    <name evidence="10" type="ORF">SAMN02745221_00708</name>
</gene>
<dbReference type="InterPro" id="IPR010627">
    <property type="entry name" value="Prepilin_pept_A24_N"/>
</dbReference>
<dbReference type="Proteomes" id="UP000242329">
    <property type="component" value="Unassembled WGS sequence"/>
</dbReference>
<reference evidence="11" key="1">
    <citation type="submission" date="2016-11" db="EMBL/GenBank/DDBJ databases">
        <authorList>
            <person name="Varghese N."/>
            <person name="Submissions S."/>
        </authorList>
    </citation>
    <scope>NUCLEOTIDE SEQUENCE [LARGE SCALE GENOMIC DNA]</scope>
    <source>
        <strain evidence="11">DSM 11003</strain>
    </source>
</reference>
<sequence length="199" mass="21763">MPVLSYLWLKGRCRYCQGVISPLYPLVEALTGVLFLLIYIQYGVSFTSLSGMVLVSFLLPASFIDIEHGIIPDKITYTGFMAGIVLSFFTIGFKSAFLGGLVFSLFYLVIALVSRGGMGGGDVKLAALIGSFVGLEGILAVFIISSLAGGIFALMLLLTGRGNRRTEIKFGPFLAFSAYLVWMYGSDIINLYWLMWRGM</sequence>
<dbReference type="Pfam" id="PF01478">
    <property type="entry name" value="Peptidase_A24"/>
    <property type="match status" value="1"/>
</dbReference>
<name>A0A1M5LMA7_9FIRM</name>
<dbReference type="GO" id="GO:0004190">
    <property type="term" value="F:aspartic-type endopeptidase activity"/>
    <property type="evidence" value="ECO:0007669"/>
    <property type="project" value="InterPro"/>
</dbReference>
<proteinExistence type="inferred from homology"/>
<evidence type="ECO:0000313" key="11">
    <source>
        <dbReference type="Proteomes" id="UP000242329"/>
    </source>
</evidence>
<evidence type="ECO:0000256" key="1">
    <source>
        <dbReference type="ARBA" id="ARBA00004651"/>
    </source>
</evidence>
<feature type="domain" description="Prepilin peptidase A24 N-terminal" evidence="9">
    <location>
        <begin position="1"/>
        <end position="41"/>
    </location>
</feature>
<dbReference type="Gene3D" id="1.20.120.1220">
    <property type="match status" value="1"/>
</dbReference>
<protein>
    <submittedName>
        <fullName evidence="10">Type 4 prepilin peptidase 1 Aspartic peptidase. MEROPS family A24A</fullName>
    </submittedName>
</protein>
<feature type="transmembrane region" description="Helical" evidence="7">
    <location>
        <begin position="80"/>
        <end position="113"/>
    </location>
</feature>
<organism evidence="10 11">
    <name type="scientific">Thermosyntropha lipolytica DSM 11003</name>
    <dbReference type="NCBI Taxonomy" id="1123382"/>
    <lineage>
        <taxon>Bacteria</taxon>
        <taxon>Bacillati</taxon>
        <taxon>Bacillota</taxon>
        <taxon>Clostridia</taxon>
        <taxon>Eubacteriales</taxon>
        <taxon>Syntrophomonadaceae</taxon>
        <taxon>Thermosyntropha</taxon>
    </lineage>
</organism>
<feature type="transmembrane region" description="Helical" evidence="7">
    <location>
        <begin position="170"/>
        <end position="193"/>
    </location>
</feature>
<feature type="transmembrane region" description="Helical" evidence="7">
    <location>
        <begin position="33"/>
        <end position="59"/>
    </location>
</feature>
<dbReference type="EMBL" id="FQWY01000008">
    <property type="protein sequence ID" value="SHG66282.1"/>
    <property type="molecule type" value="Genomic_DNA"/>
</dbReference>
<dbReference type="AlphaFoldDB" id="A0A1M5LMA7"/>
<evidence type="ECO:0000256" key="6">
    <source>
        <dbReference type="ARBA" id="ARBA00023136"/>
    </source>
</evidence>
<keyword evidence="11" id="KW-1185">Reference proteome</keyword>
<dbReference type="GO" id="GO:0005886">
    <property type="term" value="C:plasma membrane"/>
    <property type="evidence" value="ECO:0007669"/>
    <property type="project" value="UniProtKB-SubCell"/>
</dbReference>
<evidence type="ECO:0000313" key="10">
    <source>
        <dbReference type="EMBL" id="SHG66282.1"/>
    </source>
</evidence>
<evidence type="ECO:0000259" key="8">
    <source>
        <dbReference type="Pfam" id="PF01478"/>
    </source>
</evidence>
<keyword evidence="5 7" id="KW-1133">Transmembrane helix</keyword>
<comment type="subcellular location">
    <subcellularLocation>
        <location evidence="1">Cell membrane</location>
        <topology evidence="1">Multi-pass membrane protein</topology>
    </subcellularLocation>
</comment>
<dbReference type="InterPro" id="IPR050882">
    <property type="entry name" value="Prepilin_peptidase/N-MTase"/>
</dbReference>
<evidence type="ECO:0000256" key="2">
    <source>
        <dbReference type="ARBA" id="ARBA00005801"/>
    </source>
</evidence>
<accession>A0A1M5LMA7</accession>
<dbReference type="Pfam" id="PF06750">
    <property type="entry name" value="A24_N_bact"/>
    <property type="match status" value="1"/>
</dbReference>
<comment type="similarity">
    <text evidence="2">Belongs to the peptidase A24 family.</text>
</comment>
<feature type="domain" description="Prepilin type IV endopeptidase peptidase" evidence="8">
    <location>
        <begin position="52"/>
        <end position="154"/>
    </location>
</feature>
<evidence type="ECO:0000259" key="9">
    <source>
        <dbReference type="Pfam" id="PF06750"/>
    </source>
</evidence>